<dbReference type="GO" id="GO:0046872">
    <property type="term" value="F:metal ion binding"/>
    <property type="evidence" value="ECO:0007669"/>
    <property type="project" value="UniProtKB-KW"/>
</dbReference>
<dbReference type="InterPro" id="IPR023160">
    <property type="entry name" value="RNase_HII_hlx-loop-hlx_cap_dom"/>
</dbReference>
<dbReference type="AlphaFoldDB" id="A0A557SR20"/>
<evidence type="ECO:0000256" key="6">
    <source>
        <dbReference type="ARBA" id="ARBA00022722"/>
    </source>
</evidence>
<dbReference type="EMBL" id="VOAH01000022">
    <property type="protein sequence ID" value="TVP39043.1"/>
    <property type="molecule type" value="Genomic_DNA"/>
</dbReference>
<evidence type="ECO:0000256" key="2">
    <source>
        <dbReference type="ARBA" id="ARBA00001946"/>
    </source>
</evidence>
<feature type="binding site" evidence="10">
    <location>
        <position position="8"/>
    </location>
    <ligand>
        <name>a divalent metal cation</name>
        <dbReference type="ChEBI" id="CHEBI:60240"/>
    </ligand>
</feature>
<keyword evidence="14" id="KW-1185">Reference proteome</keyword>
<sequence length="215" mass="24099">MLLGGIDEAGRGSVIGPLVIAGISFDSTGIESIRNEGITDSKKLTVQKRETMYTKILQSAVSVFVCRINPMTIDKYVSHKKLNVLESRFMTITADNISADKIIIDACDVKPDRFKQSILKNLTNKSVKIYCFHKADADNLIVSAASIIAKVTRDREIKKIEDILCKKIGSGYPSDPSTKLFLRNHLFNNETKEHIRFSWSPVKNLMNECAQTKLF</sequence>
<comment type="similarity">
    <text evidence="11">Belongs to the RNase HII family.</text>
</comment>
<keyword evidence="9 10" id="KW-0378">Hydrolase</keyword>
<proteinExistence type="inferred from homology"/>
<dbReference type="InterPro" id="IPR036397">
    <property type="entry name" value="RNaseH_sf"/>
</dbReference>
<dbReference type="Pfam" id="PF01351">
    <property type="entry name" value="RNase_HII"/>
    <property type="match status" value="1"/>
</dbReference>
<reference evidence="13 14" key="1">
    <citation type="journal article" date="2019" name="Front. Microbiol.">
        <title>Ammonia Oxidation by the Arctic Terrestrial Thaumarchaeote Candidatus Nitrosocosmicus arcticus Is Stimulated by Increasing Temperatures.</title>
        <authorList>
            <person name="Alves R.J.E."/>
            <person name="Kerou M."/>
            <person name="Zappe A."/>
            <person name="Bittner R."/>
            <person name="Abby S.S."/>
            <person name="Schmidt H.A."/>
            <person name="Pfeifer K."/>
            <person name="Schleper C."/>
        </authorList>
    </citation>
    <scope>NUCLEOTIDE SEQUENCE [LARGE SCALE GENOMIC DNA]</scope>
    <source>
        <strain evidence="13 14">Kfb</strain>
    </source>
</reference>
<dbReference type="GO" id="GO:0006298">
    <property type="term" value="P:mismatch repair"/>
    <property type="evidence" value="ECO:0007669"/>
    <property type="project" value="TreeGrafter"/>
</dbReference>
<evidence type="ECO:0000256" key="8">
    <source>
        <dbReference type="ARBA" id="ARBA00022759"/>
    </source>
</evidence>
<dbReference type="GO" id="GO:0005737">
    <property type="term" value="C:cytoplasm"/>
    <property type="evidence" value="ECO:0007669"/>
    <property type="project" value="UniProtKB-SubCell"/>
</dbReference>
<dbReference type="InterPro" id="IPR024567">
    <property type="entry name" value="RNase_HII/HIII_dom"/>
</dbReference>
<feature type="domain" description="RNase H type-2" evidence="12">
    <location>
        <begin position="1"/>
        <end position="211"/>
    </location>
</feature>
<dbReference type="EC" id="3.1.26.4" evidence="11"/>
<dbReference type="RefSeq" id="WP_186434345.1">
    <property type="nucleotide sequence ID" value="NZ_ML675595.1"/>
</dbReference>
<dbReference type="InterPro" id="IPR001352">
    <property type="entry name" value="RNase_HII/HIII"/>
</dbReference>
<dbReference type="OrthoDB" id="33866at2157"/>
<dbReference type="Proteomes" id="UP000315289">
    <property type="component" value="Unassembled WGS sequence"/>
</dbReference>
<dbReference type="SUPFAM" id="SSF53098">
    <property type="entry name" value="Ribonuclease H-like"/>
    <property type="match status" value="1"/>
</dbReference>
<dbReference type="GO" id="GO:0003723">
    <property type="term" value="F:RNA binding"/>
    <property type="evidence" value="ECO:0007669"/>
    <property type="project" value="UniProtKB-UniRule"/>
</dbReference>
<comment type="subcellular location">
    <subcellularLocation>
        <location evidence="4">Cytoplasm</location>
    </subcellularLocation>
</comment>
<keyword evidence="8 10" id="KW-0255">Endonuclease</keyword>
<dbReference type="InterPro" id="IPR004649">
    <property type="entry name" value="RNase_H2_suA"/>
</dbReference>
<dbReference type="GO" id="GO:0004523">
    <property type="term" value="F:RNA-DNA hybrid ribonuclease activity"/>
    <property type="evidence" value="ECO:0007669"/>
    <property type="project" value="UniProtKB-UniRule"/>
</dbReference>
<protein>
    <recommendedName>
        <fullName evidence="11">Ribonuclease</fullName>
        <ecNumber evidence="11">3.1.26.4</ecNumber>
    </recommendedName>
</protein>
<dbReference type="PROSITE" id="PS51975">
    <property type="entry name" value="RNASE_H_2"/>
    <property type="match status" value="1"/>
</dbReference>
<evidence type="ECO:0000313" key="14">
    <source>
        <dbReference type="Proteomes" id="UP000315289"/>
    </source>
</evidence>
<evidence type="ECO:0000256" key="11">
    <source>
        <dbReference type="RuleBase" id="RU003515"/>
    </source>
</evidence>
<dbReference type="Gene3D" id="3.30.420.10">
    <property type="entry name" value="Ribonuclease H-like superfamily/Ribonuclease H"/>
    <property type="match status" value="1"/>
</dbReference>
<feature type="binding site" evidence="10">
    <location>
        <position position="105"/>
    </location>
    <ligand>
        <name>a divalent metal cation</name>
        <dbReference type="ChEBI" id="CHEBI:60240"/>
    </ligand>
</feature>
<dbReference type="NCBIfam" id="TIGR00729">
    <property type="entry name" value="ribonuclease HII"/>
    <property type="match status" value="1"/>
</dbReference>
<dbReference type="PANTHER" id="PTHR10954:SF23">
    <property type="entry name" value="RIBONUCLEASE"/>
    <property type="match status" value="1"/>
</dbReference>
<dbReference type="GO" id="GO:0043137">
    <property type="term" value="P:DNA replication, removal of RNA primer"/>
    <property type="evidence" value="ECO:0007669"/>
    <property type="project" value="TreeGrafter"/>
</dbReference>
<keyword evidence="6 10" id="KW-0540">Nuclease</keyword>
<evidence type="ECO:0000256" key="5">
    <source>
        <dbReference type="ARBA" id="ARBA00022490"/>
    </source>
</evidence>
<dbReference type="PANTHER" id="PTHR10954">
    <property type="entry name" value="RIBONUCLEASE H2 SUBUNIT A"/>
    <property type="match status" value="1"/>
</dbReference>
<dbReference type="CDD" id="cd07180">
    <property type="entry name" value="RNase_HII_archaea_like"/>
    <property type="match status" value="1"/>
</dbReference>
<evidence type="ECO:0000256" key="1">
    <source>
        <dbReference type="ARBA" id="ARBA00000077"/>
    </source>
</evidence>
<keyword evidence="5" id="KW-0963">Cytoplasm</keyword>
<comment type="cofactor">
    <cofactor evidence="10">
        <name>Mn(2+)</name>
        <dbReference type="ChEBI" id="CHEBI:29035"/>
    </cofactor>
    <cofactor evidence="10">
        <name>Mg(2+)</name>
        <dbReference type="ChEBI" id="CHEBI:18420"/>
    </cofactor>
    <text evidence="10">Manganese or magnesium. Binds 1 divalent metal ion per monomer in the absence of substrate. May bind a second metal ion after substrate binding.</text>
</comment>
<comment type="catalytic activity">
    <reaction evidence="1 10 11">
        <text>Endonucleolytic cleavage to 5'-phosphomonoester.</text>
        <dbReference type="EC" id="3.1.26.4"/>
    </reaction>
</comment>
<name>A0A557SR20_9ARCH</name>
<evidence type="ECO:0000256" key="3">
    <source>
        <dbReference type="ARBA" id="ARBA00004065"/>
    </source>
</evidence>
<comment type="cofactor">
    <cofactor evidence="2">
        <name>Mg(2+)</name>
        <dbReference type="ChEBI" id="CHEBI:18420"/>
    </cofactor>
</comment>
<organism evidence="13 14">
    <name type="scientific">Candidatus Nitrosocosmicus arcticus</name>
    <dbReference type="NCBI Taxonomy" id="2035267"/>
    <lineage>
        <taxon>Archaea</taxon>
        <taxon>Nitrososphaerota</taxon>
        <taxon>Nitrososphaeria</taxon>
        <taxon>Nitrososphaerales</taxon>
        <taxon>Nitrososphaeraceae</taxon>
        <taxon>Candidatus Nitrosocosmicus</taxon>
    </lineage>
</organism>
<feature type="binding site" evidence="10">
    <location>
        <position position="7"/>
    </location>
    <ligand>
        <name>a divalent metal cation</name>
        <dbReference type="ChEBI" id="CHEBI:60240"/>
    </ligand>
</feature>
<comment type="function">
    <text evidence="3 11">Endonuclease that specifically degrades the RNA of RNA-DNA hybrids.</text>
</comment>
<gene>
    <name evidence="13" type="primary">rnhB</name>
    <name evidence="13" type="ORF">NARC_220018</name>
</gene>
<comment type="caution">
    <text evidence="13">The sequence shown here is derived from an EMBL/GenBank/DDBJ whole genome shotgun (WGS) entry which is preliminary data.</text>
</comment>
<evidence type="ECO:0000256" key="7">
    <source>
        <dbReference type="ARBA" id="ARBA00022723"/>
    </source>
</evidence>
<evidence type="ECO:0000256" key="10">
    <source>
        <dbReference type="PROSITE-ProRule" id="PRU01319"/>
    </source>
</evidence>
<evidence type="ECO:0000259" key="12">
    <source>
        <dbReference type="PROSITE" id="PS51975"/>
    </source>
</evidence>
<dbReference type="InterPro" id="IPR012337">
    <property type="entry name" value="RNaseH-like_sf"/>
</dbReference>
<keyword evidence="7 10" id="KW-0479">Metal-binding</keyword>
<accession>A0A557SR20</accession>
<evidence type="ECO:0000313" key="13">
    <source>
        <dbReference type="EMBL" id="TVP39043.1"/>
    </source>
</evidence>
<evidence type="ECO:0000256" key="4">
    <source>
        <dbReference type="ARBA" id="ARBA00004496"/>
    </source>
</evidence>
<dbReference type="GO" id="GO:0032299">
    <property type="term" value="C:ribonuclease H2 complex"/>
    <property type="evidence" value="ECO:0007669"/>
    <property type="project" value="TreeGrafter"/>
</dbReference>
<evidence type="ECO:0000256" key="9">
    <source>
        <dbReference type="ARBA" id="ARBA00022801"/>
    </source>
</evidence>
<dbReference type="Gene3D" id="1.10.10.460">
    <property type="entry name" value="Ribonuclease hii. Domain 2"/>
    <property type="match status" value="1"/>
</dbReference>